<dbReference type="Proteomes" id="UP001519887">
    <property type="component" value="Unassembled WGS sequence"/>
</dbReference>
<organism evidence="1 2">
    <name type="scientific">Paenibacillus sepulcri</name>
    <dbReference type="NCBI Taxonomy" id="359917"/>
    <lineage>
        <taxon>Bacteria</taxon>
        <taxon>Bacillati</taxon>
        <taxon>Bacillota</taxon>
        <taxon>Bacilli</taxon>
        <taxon>Bacillales</taxon>
        <taxon>Paenibacillaceae</taxon>
        <taxon>Paenibacillus</taxon>
    </lineage>
</organism>
<accession>A0ABS7CFD2</accession>
<sequence length="199" mass="20511">AGSVTNEKLAPEAVITEALAAGAVTSEKLAAEAVGQEQLQAGAVTLGKIAPGSITTANIIAGSIESDLLCDEAVTGDKIAPGTLTVKHFAPDVLASLIPDVNPSASEQLPAEQVSPAICQQFGLIPYNFAGQGEQLELTVTFDQPFASDVYVLVATADQLSCYATIKSKTADSAELTVVRTRISPEPVGFINWIAIGSK</sequence>
<comment type="caution">
    <text evidence="1">The sequence shown here is derived from an EMBL/GenBank/DDBJ whole genome shotgun (WGS) entry which is preliminary data.</text>
</comment>
<reference evidence="1 2" key="1">
    <citation type="submission" date="2021-07" db="EMBL/GenBank/DDBJ databases">
        <title>Paenibacillus radiodurans sp. nov., isolated from the southeastern edge of Tengger Desert.</title>
        <authorList>
            <person name="Zhang G."/>
        </authorList>
    </citation>
    <scope>NUCLEOTIDE SEQUENCE [LARGE SCALE GENOMIC DNA]</scope>
    <source>
        <strain evidence="1 2">CCM 7311</strain>
    </source>
</reference>
<dbReference type="EMBL" id="JAHZIK010001747">
    <property type="protein sequence ID" value="MBW7459637.1"/>
    <property type="molecule type" value="Genomic_DNA"/>
</dbReference>
<evidence type="ECO:0000313" key="2">
    <source>
        <dbReference type="Proteomes" id="UP001519887"/>
    </source>
</evidence>
<protein>
    <submittedName>
        <fullName evidence="1">WIAG-tail domain</fullName>
    </submittedName>
</protein>
<dbReference type="NCBIfam" id="NF012201">
    <property type="entry name" value="WIAG-tail"/>
    <property type="match status" value="1"/>
</dbReference>
<evidence type="ECO:0000313" key="1">
    <source>
        <dbReference type="EMBL" id="MBW7459637.1"/>
    </source>
</evidence>
<keyword evidence="2" id="KW-1185">Reference proteome</keyword>
<proteinExistence type="predicted"/>
<name>A0ABS7CFD2_9BACL</name>
<gene>
    <name evidence="1" type="ORF">K0U00_36820</name>
</gene>
<feature type="non-terminal residue" evidence="1">
    <location>
        <position position="1"/>
    </location>
</feature>